<dbReference type="Proteomes" id="UP000254405">
    <property type="component" value="Unassembled WGS sequence"/>
</dbReference>
<evidence type="ECO:0000313" key="1">
    <source>
        <dbReference type="EMBL" id="STI76370.1"/>
    </source>
</evidence>
<dbReference type="AlphaFoldDB" id="A0A376TGX2"/>
<dbReference type="EMBL" id="UGCO01000001">
    <property type="protein sequence ID" value="STI76370.1"/>
    <property type="molecule type" value="Genomic_DNA"/>
</dbReference>
<proteinExistence type="predicted"/>
<organism evidence="1 2">
    <name type="scientific">Escherichia coli</name>
    <dbReference type="NCBI Taxonomy" id="562"/>
    <lineage>
        <taxon>Bacteria</taxon>
        <taxon>Pseudomonadati</taxon>
        <taxon>Pseudomonadota</taxon>
        <taxon>Gammaproteobacteria</taxon>
        <taxon>Enterobacterales</taxon>
        <taxon>Enterobacteriaceae</taxon>
        <taxon>Escherichia</taxon>
    </lineage>
</organism>
<reference evidence="1 2" key="1">
    <citation type="submission" date="2018-06" db="EMBL/GenBank/DDBJ databases">
        <authorList>
            <consortium name="Pathogen Informatics"/>
            <person name="Doyle S."/>
        </authorList>
    </citation>
    <scope>NUCLEOTIDE SEQUENCE [LARGE SCALE GENOMIC DNA]</scope>
    <source>
        <strain evidence="1 2">NCTC8985</strain>
    </source>
</reference>
<protein>
    <submittedName>
        <fullName evidence="1">Protein</fullName>
    </submittedName>
</protein>
<accession>A0A376TGX2</accession>
<gene>
    <name evidence="1" type="primary">ycgY_1</name>
    <name evidence="1" type="ORF">NCTC8985_01629</name>
</gene>
<sequence length="48" mass="5418">MLYIGNVGYKSPGDDSETLTRRNDAIFGNHVWQTFAQYFPPGLEKPSV</sequence>
<evidence type="ECO:0000313" key="2">
    <source>
        <dbReference type="Proteomes" id="UP000254405"/>
    </source>
</evidence>
<name>A0A376TGX2_ECOLX</name>